<feature type="chain" id="PRO_5042871156" evidence="2">
    <location>
        <begin position="27"/>
        <end position="62"/>
    </location>
</feature>
<keyword evidence="1" id="KW-1133">Transmembrane helix</keyword>
<dbReference type="AlphaFoldDB" id="A0AAP0MGH1"/>
<dbReference type="EMBL" id="JBCGBO010000004">
    <property type="protein sequence ID" value="KAK9208684.1"/>
    <property type="molecule type" value="Genomic_DNA"/>
</dbReference>
<name>A0AAP0MGH1_9ROSI</name>
<sequence>MEMCRLMRFIGMAIAALLFFTPFTSAQSPSPAPAPTSDGVAIDQGIACVLMLVALVLTYIIH</sequence>
<comment type="caution">
    <text evidence="3">The sequence shown here is derived from an EMBL/GenBank/DDBJ whole genome shotgun (WGS) entry which is preliminary data.</text>
</comment>
<evidence type="ECO:0000256" key="2">
    <source>
        <dbReference type="SAM" id="SignalP"/>
    </source>
</evidence>
<dbReference type="Pfam" id="PF06376">
    <property type="entry name" value="AGP"/>
    <property type="match status" value="1"/>
</dbReference>
<reference evidence="3 4" key="1">
    <citation type="submission" date="2024-05" db="EMBL/GenBank/DDBJ databases">
        <title>Haplotype-resolved chromosome-level genome assembly of Huyou (Citrus changshanensis).</title>
        <authorList>
            <person name="Miao C."/>
            <person name="Chen W."/>
            <person name="Wu Y."/>
            <person name="Wang L."/>
            <person name="Zhao S."/>
            <person name="Grierson D."/>
            <person name="Xu C."/>
            <person name="Chen K."/>
        </authorList>
    </citation>
    <scope>NUCLEOTIDE SEQUENCE [LARGE SCALE GENOMIC DNA]</scope>
    <source>
        <strain evidence="3">01-14</strain>
        <tissue evidence="3">Leaf</tissue>
    </source>
</reference>
<keyword evidence="1" id="KW-0472">Membrane</keyword>
<feature type="signal peptide" evidence="2">
    <location>
        <begin position="1"/>
        <end position="26"/>
    </location>
</feature>
<evidence type="ECO:0000256" key="1">
    <source>
        <dbReference type="SAM" id="Phobius"/>
    </source>
</evidence>
<dbReference type="InterPro" id="IPR009424">
    <property type="entry name" value="AGP16/20/22/41"/>
</dbReference>
<gene>
    <name evidence="3" type="ORF">WN944_001044</name>
</gene>
<evidence type="ECO:0000313" key="4">
    <source>
        <dbReference type="Proteomes" id="UP001428341"/>
    </source>
</evidence>
<organism evidence="3 4">
    <name type="scientific">Citrus x changshan-huyou</name>
    <dbReference type="NCBI Taxonomy" id="2935761"/>
    <lineage>
        <taxon>Eukaryota</taxon>
        <taxon>Viridiplantae</taxon>
        <taxon>Streptophyta</taxon>
        <taxon>Embryophyta</taxon>
        <taxon>Tracheophyta</taxon>
        <taxon>Spermatophyta</taxon>
        <taxon>Magnoliopsida</taxon>
        <taxon>eudicotyledons</taxon>
        <taxon>Gunneridae</taxon>
        <taxon>Pentapetalae</taxon>
        <taxon>rosids</taxon>
        <taxon>malvids</taxon>
        <taxon>Sapindales</taxon>
        <taxon>Rutaceae</taxon>
        <taxon>Aurantioideae</taxon>
        <taxon>Citrus</taxon>
    </lineage>
</organism>
<feature type="transmembrane region" description="Helical" evidence="1">
    <location>
        <begin position="42"/>
        <end position="61"/>
    </location>
</feature>
<keyword evidence="1" id="KW-0812">Transmembrane</keyword>
<accession>A0AAP0MGH1</accession>
<dbReference type="PANTHER" id="PTHR33374">
    <property type="entry name" value="ARABINOGALACTAN PROTEIN 20"/>
    <property type="match status" value="1"/>
</dbReference>
<evidence type="ECO:0000313" key="3">
    <source>
        <dbReference type="EMBL" id="KAK9208684.1"/>
    </source>
</evidence>
<protein>
    <submittedName>
        <fullName evidence="3">Uncharacterized protein</fullName>
    </submittedName>
</protein>
<proteinExistence type="predicted"/>
<dbReference type="Proteomes" id="UP001428341">
    <property type="component" value="Unassembled WGS sequence"/>
</dbReference>
<keyword evidence="2" id="KW-0732">Signal</keyword>
<keyword evidence="4" id="KW-1185">Reference proteome</keyword>